<dbReference type="GO" id="GO:0015031">
    <property type="term" value="P:protein transport"/>
    <property type="evidence" value="ECO:0007669"/>
    <property type="project" value="UniProtKB-KW"/>
</dbReference>
<dbReference type="STRING" id="46731.A0A3M6U5G9"/>
<keyword evidence="2 4" id="KW-0653">Protein transport</keyword>
<evidence type="ECO:0000313" key="6">
    <source>
        <dbReference type="EMBL" id="RMX48841.1"/>
    </source>
</evidence>
<protein>
    <recommendedName>
        <fullName evidence="4">NTF2-related export protein</fullName>
    </recommendedName>
</protein>
<keyword evidence="1 4" id="KW-0813">Transport</keyword>
<dbReference type="Pfam" id="PF02136">
    <property type="entry name" value="NTF2"/>
    <property type="match status" value="1"/>
</dbReference>
<dbReference type="GO" id="GO:0005737">
    <property type="term" value="C:cytoplasm"/>
    <property type="evidence" value="ECO:0007669"/>
    <property type="project" value="UniProtKB-SubCell"/>
</dbReference>
<dbReference type="CDD" id="cd00780">
    <property type="entry name" value="NTF2"/>
    <property type="match status" value="1"/>
</dbReference>
<sequence>RYTLTENKMAAKVDGLRNAIDQATQAGEEFSNVYYETLDKRRHLMSKLYSENTTIVWNGNVVKGGSAKVTDFFNNLPATEHTLHSLDCQPVSDQAIPGQTTVLVVVEGLVKYDGHKIHRFSQNFLLTAEGGTVWKVASDCFRFIQ</sequence>
<keyword evidence="7" id="KW-1185">Reference proteome</keyword>
<dbReference type="InterPro" id="IPR032710">
    <property type="entry name" value="NTF2-like_dom_sf"/>
</dbReference>
<dbReference type="GO" id="GO:0006913">
    <property type="term" value="P:nucleocytoplasmic transport"/>
    <property type="evidence" value="ECO:0007669"/>
    <property type="project" value="UniProtKB-UniRule"/>
</dbReference>
<evidence type="ECO:0000256" key="1">
    <source>
        <dbReference type="ARBA" id="ARBA00022448"/>
    </source>
</evidence>
<dbReference type="FunFam" id="3.10.450.50:FF:000006">
    <property type="entry name" value="NTF2-related export protein 2 isoform 1"/>
    <property type="match status" value="1"/>
</dbReference>
<keyword evidence="3 4" id="KW-0539">Nucleus</keyword>
<dbReference type="PANTHER" id="PTHR12612">
    <property type="entry name" value="NUCLEAR TRANSPORT FACTOR 2"/>
    <property type="match status" value="1"/>
</dbReference>
<evidence type="ECO:0000313" key="7">
    <source>
        <dbReference type="Proteomes" id="UP000275408"/>
    </source>
</evidence>
<evidence type="ECO:0000256" key="3">
    <source>
        <dbReference type="ARBA" id="ARBA00023242"/>
    </source>
</evidence>
<organism evidence="6 7">
    <name type="scientific">Pocillopora damicornis</name>
    <name type="common">Cauliflower coral</name>
    <name type="synonym">Millepora damicornis</name>
    <dbReference type="NCBI Taxonomy" id="46731"/>
    <lineage>
        <taxon>Eukaryota</taxon>
        <taxon>Metazoa</taxon>
        <taxon>Cnidaria</taxon>
        <taxon>Anthozoa</taxon>
        <taxon>Hexacorallia</taxon>
        <taxon>Scleractinia</taxon>
        <taxon>Astrocoeniina</taxon>
        <taxon>Pocilloporidae</taxon>
        <taxon>Pocillopora</taxon>
    </lineage>
</organism>
<dbReference type="InterPro" id="IPR045875">
    <property type="entry name" value="NTF2"/>
</dbReference>
<gene>
    <name evidence="6" type="ORF">pdam_00023701</name>
</gene>
<dbReference type="SUPFAM" id="SSF54427">
    <property type="entry name" value="NTF2-like"/>
    <property type="match status" value="1"/>
</dbReference>
<feature type="domain" description="NTF2" evidence="5">
    <location>
        <begin position="26"/>
        <end position="143"/>
    </location>
</feature>
<comment type="caution">
    <text evidence="6">The sequence shown here is derived from an EMBL/GenBank/DDBJ whole genome shotgun (WGS) entry which is preliminary data.</text>
</comment>
<name>A0A3M6U5G9_POCDA</name>
<dbReference type="GO" id="GO:0005634">
    <property type="term" value="C:nucleus"/>
    <property type="evidence" value="ECO:0007669"/>
    <property type="project" value="UniProtKB-SubCell"/>
</dbReference>
<dbReference type="InterPro" id="IPR002075">
    <property type="entry name" value="NTF2_dom"/>
</dbReference>
<evidence type="ECO:0000256" key="4">
    <source>
        <dbReference type="RuleBase" id="RU369002"/>
    </source>
</evidence>
<dbReference type="InterPro" id="IPR018222">
    <property type="entry name" value="Nuclear_transport_factor_2_euk"/>
</dbReference>
<reference evidence="6 7" key="1">
    <citation type="journal article" date="2018" name="Sci. Rep.">
        <title>Comparative analysis of the Pocillopora damicornis genome highlights role of immune system in coral evolution.</title>
        <authorList>
            <person name="Cunning R."/>
            <person name="Bay R.A."/>
            <person name="Gillette P."/>
            <person name="Baker A.C."/>
            <person name="Traylor-Knowles N."/>
        </authorList>
    </citation>
    <scope>NUCLEOTIDE SEQUENCE [LARGE SCALE GENOMIC DNA]</scope>
    <source>
        <strain evidence="6">RSMAS</strain>
        <tissue evidence="6">Whole animal</tissue>
    </source>
</reference>
<dbReference type="OrthoDB" id="25408at2759"/>
<dbReference type="Gene3D" id="3.10.450.50">
    <property type="match status" value="1"/>
</dbReference>
<dbReference type="AlphaFoldDB" id="A0A3M6U5G9"/>
<feature type="non-terminal residue" evidence="6">
    <location>
        <position position="1"/>
    </location>
</feature>
<dbReference type="PROSITE" id="PS50177">
    <property type="entry name" value="NTF2_DOMAIN"/>
    <property type="match status" value="1"/>
</dbReference>
<keyword evidence="4" id="KW-0963">Cytoplasm</keyword>
<proteinExistence type="predicted"/>
<evidence type="ECO:0000259" key="5">
    <source>
        <dbReference type="PROSITE" id="PS50177"/>
    </source>
</evidence>
<dbReference type="EMBL" id="RCHS01002236">
    <property type="protein sequence ID" value="RMX48841.1"/>
    <property type="molecule type" value="Genomic_DNA"/>
</dbReference>
<evidence type="ECO:0000256" key="2">
    <source>
        <dbReference type="ARBA" id="ARBA00022927"/>
    </source>
</evidence>
<accession>A0A3M6U5G9</accession>
<dbReference type="GO" id="GO:0051028">
    <property type="term" value="P:mRNA transport"/>
    <property type="evidence" value="ECO:0007669"/>
    <property type="project" value="UniProtKB-UniRule"/>
</dbReference>
<dbReference type="Proteomes" id="UP000275408">
    <property type="component" value="Unassembled WGS sequence"/>
</dbReference>
<comment type="subcellular location">
    <subcellularLocation>
        <location evidence="4">Cytoplasm</location>
    </subcellularLocation>
    <subcellularLocation>
        <location evidence="4">Nucleus</location>
    </subcellularLocation>
</comment>
<comment type="function">
    <text evidence="4">Has a role in nuclear-cytoplasmic transport of proteins and mRNAs.</text>
</comment>